<evidence type="ECO:0000313" key="5">
    <source>
        <dbReference type="EMBL" id="PWW78687.1"/>
    </source>
</evidence>
<protein>
    <recommendedName>
        <fullName evidence="7">Zinc finger C3HC4 RING-type domain-containing protein</fullName>
    </recommendedName>
</protein>
<name>A0A317SZ12_9PEZI</name>
<comment type="caution">
    <text evidence="5">The sequence shown here is derived from an EMBL/GenBank/DDBJ whole genome shotgun (WGS) entry which is preliminary data.</text>
</comment>
<keyword evidence="1" id="KW-0479">Metal-binding</keyword>
<keyword evidence="4" id="KW-0732">Signal</keyword>
<organism evidence="5 6">
    <name type="scientific">Tuber magnatum</name>
    <name type="common">white Piedmont truffle</name>
    <dbReference type="NCBI Taxonomy" id="42249"/>
    <lineage>
        <taxon>Eukaryota</taxon>
        <taxon>Fungi</taxon>
        <taxon>Dikarya</taxon>
        <taxon>Ascomycota</taxon>
        <taxon>Pezizomycotina</taxon>
        <taxon>Pezizomycetes</taxon>
        <taxon>Pezizales</taxon>
        <taxon>Tuberaceae</taxon>
        <taxon>Tuber</taxon>
    </lineage>
</organism>
<sequence>MFVFPSPLLPFLASLFLIDGLLVCRLRKCNHAFCAECVRGKITTCEGIICAFCGRVAELLVGISAPMSMPGAEDLVLTNIIVLQESKVVEIG</sequence>
<proteinExistence type="predicted"/>
<dbReference type="Proteomes" id="UP000246991">
    <property type="component" value="Unassembled WGS sequence"/>
</dbReference>
<dbReference type="SUPFAM" id="SSF57850">
    <property type="entry name" value="RING/U-box"/>
    <property type="match status" value="1"/>
</dbReference>
<keyword evidence="2" id="KW-0863">Zinc-finger</keyword>
<evidence type="ECO:0008006" key="7">
    <source>
        <dbReference type="Google" id="ProtNLM"/>
    </source>
</evidence>
<feature type="chain" id="PRO_5016389818" description="Zinc finger C3HC4 RING-type domain-containing protein" evidence="4">
    <location>
        <begin position="24"/>
        <end position="92"/>
    </location>
</feature>
<gene>
    <name evidence="5" type="ORF">C7212DRAFT_350106</name>
</gene>
<reference evidence="5 6" key="1">
    <citation type="submission" date="2018-03" db="EMBL/GenBank/DDBJ databases">
        <title>Genomes of Pezizomycetes fungi and the evolution of truffles.</title>
        <authorList>
            <person name="Murat C."/>
            <person name="Payen T."/>
            <person name="Noel B."/>
            <person name="Kuo A."/>
            <person name="Martin F.M."/>
        </authorList>
    </citation>
    <scope>NUCLEOTIDE SEQUENCE [LARGE SCALE GENOMIC DNA]</scope>
    <source>
        <strain evidence="5">091103-1</strain>
    </source>
</reference>
<evidence type="ECO:0000256" key="4">
    <source>
        <dbReference type="SAM" id="SignalP"/>
    </source>
</evidence>
<feature type="signal peptide" evidence="4">
    <location>
        <begin position="1"/>
        <end position="23"/>
    </location>
</feature>
<keyword evidence="3" id="KW-0862">Zinc</keyword>
<dbReference type="InterPro" id="IPR017907">
    <property type="entry name" value="Znf_RING_CS"/>
</dbReference>
<evidence type="ECO:0000256" key="3">
    <source>
        <dbReference type="ARBA" id="ARBA00022833"/>
    </source>
</evidence>
<accession>A0A317SZ12</accession>
<evidence type="ECO:0000313" key="6">
    <source>
        <dbReference type="Proteomes" id="UP000246991"/>
    </source>
</evidence>
<dbReference type="EMBL" id="PYWC01000013">
    <property type="protein sequence ID" value="PWW78687.1"/>
    <property type="molecule type" value="Genomic_DNA"/>
</dbReference>
<dbReference type="AlphaFoldDB" id="A0A317SZ12"/>
<dbReference type="OrthoDB" id="10339306at2759"/>
<dbReference type="PROSITE" id="PS00518">
    <property type="entry name" value="ZF_RING_1"/>
    <property type="match status" value="1"/>
</dbReference>
<dbReference type="GO" id="GO:0008270">
    <property type="term" value="F:zinc ion binding"/>
    <property type="evidence" value="ECO:0007669"/>
    <property type="project" value="UniProtKB-KW"/>
</dbReference>
<evidence type="ECO:0000256" key="2">
    <source>
        <dbReference type="ARBA" id="ARBA00022771"/>
    </source>
</evidence>
<evidence type="ECO:0000256" key="1">
    <source>
        <dbReference type="ARBA" id="ARBA00022723"/>
    </source>
</evidence>
<keyword evidence="6" id="KW-1185">Reference proteome</keyword>